<dbReference type="Pfam" id="PF05171">
    <property type="entry name" value="HemS"/>
    <property type="match status" value="2"/>
</dbReference>
<proteinExistence type="predicted"/>
<dbReference type="InterPro" id="IPR007845">
    <property type="entry name" value="HemS/ChuX_dom"/>
</dbReference>
<dbReference type="RefSeq" id="WP_071165961.1">
    <property type="nucleotide sequence ID" value="NZ_CP017781.1"/>
</dbReference>
<evidence type="ECO:0000313" key="2">
    <source>
        <dbReference type="EMBL" id="AOZ69142.1"/>
    </source>
</evidence>
<dbReference type="KEGG" id="rhp:LPB142_07240"/>
<sequence>MKPTPEMIRAARADAPKTRARDLAASLGITEAELCAAFVGAGATRIAAHPDALIPRLAAFGPLMALTRNESCVIEKVGVYDGYRPGPHAALVVHEEIDLRIFPRHWVHGFALEEEGPAGPKRSLQIFDAAGEAVHKIYLRPESDAGAWAPLLADLRLADQGAALDLAPRAAPEAPRAAPERRAELIAGWEALTDTHQFLRLCARLKMNRLGAYRLAGAPYARRLAPGAVERLLAQAAEIAVPIMVFVGNQGMIEIHTGPIKRVVEMGPWINVLDPGFDFHLRTDHIAEVYRVVKNTARGPAHSVEVFDADGGLIAQIFGVLKAGEGAVSAWNALVAGLPEAEGAAVLEGAQ</sequence>
<dbReference type="AlphaFoldDB" id="A0A1D9MBA2"/>
<protein>
    <submittedName>
        <fullName evidence="2">Hemin-degrading factor</fullName>
    </submittedName>
</protein>
<dbReference type="InterPro" id="IPR053733">
    <property type="entry name" value="Heme_Transport_Util_sf"/>
</dbReference>
<evidence type="ECO:0000259" key="1">
    <source>
        <dbReference type="Pfam" id="PF05171"/>
    </source>
</evidence>
<dbReference type="CDD" id="cd16831">
    <property type="entry name" value="HemS-like_C"/>
    <property type="match status" value="1"/>
</dbReference>
<name>A0A1D9MBA2_9RHOB</name>
<feature type="domain" description="Haemin-degrading HemS/ChuX" evidence="1">
    <location>
        <begin position="28"/>
        <end position="155"/>
    </location>
</feature>
<dbReference type="Gene3D" id="3.40.1570.10">
    <property type="entry name" value="HemS/ChuS/ChuX like domains"/>
    <property type="match status" value="2"/>
</dbReference>
<gene>
    <name evidence="2" type="ORF">LPB142_07240</name>
</gene>
<dbReference type="Proteomes" id="UP000176562">
    <property type="component" value="Chromosome"/>
</dbReference>
<evidence type="ECO:0000313" key="3">
    <source>
        <dbReference type="Proteomes" id="UP000176562"/>
    </source>
</evidence>
<keyword evidence="3" id="KW-1185">Reference proteome</keyword>
<organism evidence="2 3">
    <name type="scientific">Rhodobacter xanthinilyticus</name>
    <dbReference type="NCBI Taxonomy" id="1850250"/>
    <lineage>
        <taxon>Bacteria</taxon>
        <taxon>Pseudomonadati</taxon>
        <taxon>Pseudomonadota</taxon>
        <taxon>Alphaproteobacteria</taxon>
        <taxon>Rhodobacterales</taxon>
        <taxon>Rhodobacter group</taxon>
        <taxon>Rhodobacter</taxon>
    </lineage>
</organism>
<dbReference type="CDD" id="cd16830">
    <property type="entry name" value="HemS-like_N"/>
    <property type="match status" value="1"/>
</dbReference>
<feature type="domain" description="Haemin-degrading HemS/ChuX" evidence="1">
    <location>
        <begin position="206"/>
        <end position="338"/>
    </location>
</feature>
<accession>A0A1D9MBA2</accession>
<dbReference type="GO" id="GO:0006826">
    <property type="term" value="P:iron ion transport"/>
    <property type="evidence" value="ECO:0007669"/>
    <property type="project" value="InterPro"/>
</dbReference>
<reference evidence="2 3" key="1">
    <citation type="submission" date="2016-10" db="EMBL/GenBank/DDBJ databases">
        <title>Rhodobacter sp. LPB0142, isolated from sea water.</title>
        <authorList>
            <person name="Kim E."/>
            <person name="Yi H."/>
        </authorList>
    </citation>
    <scope>NUCLEOTIDE SEQUENCE [LARGE SCALE GENOMIC DNA]</scope>
    <source>
        <strain evidence="2 3">LPB0142</strain>
    </source>
</reference>
<dbReference type="EMBL" id="CP017781">
    <property type="protein sequence ID" value="AOZ69142.1"/>
    <property type="molecule type" value="Genomic_DNA"/>
</dbReference>
<dbReference type="STRING" id="1850250.LPB142_07240"/>
<dbReference type="SUPFAM" id="SSF144064">
    <property type="entry name" value="Heme iron utilization protein-like"/>
    <property type="match status" value="1"/>
</dbReference>